<protein>
    <submittedName>
        <fullName evidence="6">Putative HTH-type transcriptional regulator YxaF</fullName>
    </submittedName>
</protein>
<dbReference type="SUPFAM" id="SSF48498">
    <property type="entry name" value="Tetracyclin repressor-like, C-terminal domain"/>
    <property type="match status" value="1"/>
</dbReference>
<evidence type="ECO:0000256" key="4">
    <source>
        <dbReference type="PROSITE-ProRule" id="PRU00335"/>
    </source>
</evidence>
<evidence type="ECO:0000256" key="2">
    <source>
        <dbReference type="ARBA" id="ARBA00023125"/>
    </source>
</evidence>
<dbReference type="Proteomes" id="UP000094379">
    <property type="component" value="Unassembled WGS sequence"/>
</dbReference>
<reference evidence="6 7" key="1">
    <citation type="submission" date="2016-07" db="EMBL/GenBank/DDBJ databases">
        <title>Draft Genome Sequence of Methylophaga muralis Bur 1.</title>
        <authorList>
            <person name="Vasilenko O.V."/>
            <person name="Doronina N.V."/>
            <person name="Shmareva M.N."/>
            <person name="Tarlachkov S.V."/>
            <person name="Mustakhimov I."/>
            <person name="Trotsenko Y.A."/>
        </authorList>
    </citation>
    <scope>NUCLEOTIDE SEQUENCE [LARGE SCALE GENOMIC DNA]</scope>
    <source>
        <strain evidence="6 7">Bur 1</strain>
    </source>
</reference>
<dbReference type="PANTHER" id="PTHR47506:SF3">
    <property type="entry name" value="HTH-TYPE TRANSCRIPTIONAL REGULATOR LMRA"/>
    <property type="match status" value="1"/>
</dbReference>
<dbReference type="InterPro" id="IPR001647">
    <property type="entry name" value="HTH_TetR"/>
</dbReference>
<comment type="caution">
    <text evidence="6">The sequence shown here is derived from an EMBL/GenBank/DDBJ whole genome shotgun (WGS) entry which is preliminary data.</text>
</comment>
<accession>A0A1E3GVX1</accession>
<sequence length="191" mass="21752">MDKRQQLIHSAFELFYRNGIHAVGINQILQTAGVAKKTLYHHFASKEELIAAVVEYRDEKFYSWLASRLELVKPGYDGLNELFDAVDDWINNRVDLLSDFHGCFFINTCAEFNDPQQPIYQQCQHHKKKINSLIERQIRALGILEPATHHVTDSISLLKEGAIVMAHVQGDLTAANKAKDMAWIVLAAYLS</sequence>
<dbReference type="EMBL" id="MCRI01000001">
    <property type="protein sequence ID" value="ODN68228.1"/>
    <property type="molecule type" value="Genomic_DNA"/>
</dbReference>
<feature type="DNA-binding region" description="H-T-H motif" evidence="4">
    <location>
        <begin position="24"/>
        <end position="43"/>
    </location>
</feature>
<evidence type="ECO:0000259" key="5">
    <source>
        <dbReference type="PROSITE" id="PS50977"/>
    </source>
</evidence>
<evidence type="ECO:0000256" key="1">
    <source>
        <dbReference type="ARBA" id="ARBA00023015"/>
    </source>
</evidence>
<dbReference type="Pfam" id="PF00440">
    <property type="entry name" value="TetR_N"/>
    <property type="match status" value="1"/>
</dbReference>
<keyword evidence="1" id="KW-0805">Transcription regulation</keyword>
<dbReference type="PANTHER" id="PTHR47506">
    <property type="entry name" value="TRANSCRIPTIONAL REGULATORY PROTEIN"/>
    <property type="match status" value="1"/>
</dbReference>
<dbReference type="SUPFAM" id="SSF46689">
    <property type="entry name" value="Homeodomain-like"/>
    <property type="match status" value="1"/>
</dbReference>
<dbReference type="PATRIC" id="fig|291169.3.peg.204"/>
<gene>
    <name evidence="6" type="primary">yxaF</name>
    <name evidence="6" type="ORF">A9E74_00200</name>
</gene>
<evidence type="ECO:0000256" key="3">
    <source>
        <dbReference type="ARBA" id="ARBA00023163"/>
    </source>
</evidence>
<dbReference type="PRINTS" id="PR00455">
    <property type="entry name" value="HTHTETR"/>
</dbReference>
<dbReference type="Gene3D" id="1.10.357.10">
    <property type="entry name" value="Tetracycline Repressor, domain 2"/>
    <property type="match status" value="1"/>
</dbReference>
<keyword evidence="7" id="KW-1185">Reference proteome</keyword>
<organism evidence="6 7">
    <name type="scientific">Methylophaga muralis</name>
    <dbReference type="NCBI Taxonomy" id="291169"/>
    <lineage>
        <taxon>Bacteria</taxon>
        <taxon>Pseudomonadati</taxon>
        <taxon>Pseudomonadota</taxon>
        <taxon>Gammaproteobacteria</taxon>
        <taxon>Thiotrichales</taxon>
        <taxon>Piscirickettsiaceae</taxon>
        <taxon>Methylophaga</taxon>
    </lineage>
</organism>
<evidence type="ECO:0000313" key="6">
    <source>
        <dbReference type="EMBL" id="ODN68228.1"/>
    </source>
</evidence>
<name>A0A1E3GVX1_9GAMM</name>
<keyword evidence="2 4" id="KW-0238">DNA-binding</keyword>
<evidence type="ECO:0000313" key="7">
    <source>
        <dbReference type="Proteomes" id="UP000094379"/>
    </source>
</evidence>
<dbReference type="GO" id="GO:0003677">
    <property type="term" value="F:DNA binding"/>
    <property type="evidence" value="ECO:0007669"/>
    <property type="project" value="UniProtKB-UniRule"/>
</dbReference>
<dbReference type="STRING" id="291169.A9E74_00200"/>
<dbReference type="RefSeq" id="WP_069294802.1">
    <property type="nucleotide sequence ID" value="NZ_MCRI01000001.1"/>
</dbReference>
<dbReference type="InterPro" id="IPR036271">
    <property type="entry name" value="Tet_transcr_reg_TetR-rel_C_sf"/>
</dbReference>
<dbReference type="AlphaFoldDB" id="A0A1E3GVX1"/>
<dbReference type="InterPro" id="IPR009057">
    <property type="entry name" value="Homeodomain-like_sf"/>
</dbReference>
<proteinExistence type="predicted"/>
<feature type="domain" description="HTH tetR-type" evidence="5">
    <location>
        <begin position="1"/>
        <end position="61"/>
    </location>
</feature>
<keyword evidence="3" id="KW-0804">Transcription</keyword>
<dbReference type="PROSITE" id="PS50977">
    <property type="entry name" value="HTH_TETR_2"/>
    <property type="match status" value="1"/>
</dbReference>